<dbReference type="InterPro" id="IPR036380">
    <property type="entry name" value="Isochorismatase-like_sf"/>
</dbReference>
<dbReference type="InterPro" id="IPR000868">
    <property type="entry name" value="Isochorismatase-like_dom"/>
</dbReference>
<sequence>MEVKCNLSTVVEKKKWSIEKFLAEFNLSEKDGNLNYANFHSICVTLFYPNEIKQDEWRIREIFCSFDLNKDGILQQQEWKTFCDWLRVILEPVDALLIIDIQNDFIDGSLALRACEAKQDGIDVVEPINYLLKNGLFDKIIYSLDWHPENHISFYENLHLRELHPDSKVTKDNAKLFDTVVFADPHSEQILWPKHCVMNTWGSQLHKDLLITPNSVQVRKGQNSNVDAYSVFSDNNYKETMELQKILNELGATRIFVCGLAYDVCVKFTCLDGLQLGYALAVIDDCCRGVSMPNIEKTKKLICENGGLITNSHDVVEMINEGKRSLIMSHQIAKAMICCHAANFHCT</sequence>
<evidence type="ECO:0000256" key="6">
    <source>
        <dbReference type="ARBA" id="ARBA00037900"/>
    </source>
</evidence>
<evidence type="ECO:0000256" key="3">
    <source>
        <dbReference type="ARBA" id="ARBA00022723"/>
    </source>
</evidence>
<evidence type="ECO:0000256" key="1">
    <source>
        <dbReference type="ARBA" id="ARBA00006336"/>
    </source>
</evidence>
<name>A0A2A3ESL1_APICC</name>
<evidence type="ECO:0000259" key="9">
    <source>
        <dbReference type="PROSITE" id="PS50222"/>
    </source>
</evidence>
<dbReference type="GO" id="GO:0008936">
    <property type="term" value="F:nicotinamidase activity"/>
    <property type="evidence" value="ECO:0007669"/>
    <property type="project" value="UniProtKB-EC"/>
</dbReference>
<dbReference type="PROSITE" id="PS50222">
    <property type="entry name" value="EF_HAND_2"/>
    <property type="match status" value="1"/>
</dbReference>
<evidence type="ECO:0000256" key="5">
    <source>
        <dbReference type="ARBA" id="ARBA00022837"/>
    </source>
</evidence>
<organism evidence="10 11">
    <name type="scientific">Apis cerana cerana</name>
    <name type="common">Oriental honeybee</name>
    <dbReference type="NCBI Taxonomy" id="94128"/>
    <lineage>
        <taxon>Eukaryota</taxon>
        <taxon>Metazoa</taxon>
        <taxon>Ecdysozoa</taxon>
        <taxon>Arthropoda</taxon>
        <taxon>Hexapoda</taxon>
        <taxon>Insecta</taxon>
        <taxon>Pterygota</taxon>
        <taxon>Neoptera</taxon>
        <taxon>Endopterygota</taxon>
        <taxon>Hymenoptera</taxon>
        <taxon>Apocrita</taxon>
        <taxon>Aculeata</taxon>
        <taxon>Apoidea</taxon>
        <taxon>Anthophila</taxon>
        <taxon>Apidae</taxon>
        <taxon>Apis</taxon>
    </lineage>
</organism>
<evidence type="ECO:0000256" key="2">
    <source>
        <dbReference type="ARBA" id="ARBA00022642"/>
    </source>
</evidence>
<dbReference type="STRING" id="94128.A0A2A3ESL1"/>
<accession>A0A2A3ESL1</accession>
<evidence type="ECO:0000313" key="10">
    <source>
        <dbReference type="EMBL" id="PBC34031.1"/>
    </source>
</evidence>
<dbReference type="PROSITE" id="PS00018">
    <property type="entry name" value="EF_HAND_1"/>
    <property type="match status" value="1"/>
</dbReference>
<feature type="domain" description="EF-hand" evidence="9">
    <location>
        <begin position="54"/>
        <end position="89"/>
    </location>
</feature>
<dbReference type="Proteomes" id="UP000242457">
    <property type="component" value="Unassembled WGS sequence"/>
</dbReference>
<dbReference type="GO" id="GO:0019363">
    <property type="term" value="P:pyridine nucleotide biosynthetic process"/>
    <property type="evidence" value="ECO:0007669"/>
    <property type="project" value="UniProtKB-KW"/>
</dbReference>
<gene>
    <name evidence="10" type="ORF">APICC_08993</name>
</gene>
<proteinExistence type="inferred from homology"/>
<dbReference type="InterPro" id="IPR011992">
    <property type="entry name" value="EF-hand-dom_pair"/>
</dbReference>
<dbReference type="OrthoDB" id="167809at2759"/>
<evidence type="ECO:0000313" key="11">
    <source>
        <dbReference type="Proteomes" id="UP000242457"/>
    </source>
</evidence>
<dbReference type="InterPro" id="IPR002048">
    <property type="entry name" value="EF_hand_dom"/>
</dbReference>
<comment type="pathway">
    <text evidence="6">Cofactor biosynthesis; nicotinate biosynthesis; nicotinate from nicotinamide: step 1/1.</text>
</comment>
<evidence type="ECO:0000256" key="8">
    <source>
        <dbReference type="ARBA" id="ARBA00043224"/>
    </source>
</evidence>
<keyword evidence="11" id="KW-1185">Reference proteome</keyword>
<dbReference type="AlphaFoldDB" id="A0A2A3ESL1"/>
<keyword evidence="5" id="KW-0106">Calcium</keyword>
<protein>
    <recommendedName>
        <fullName evidence="7">nicotinamidase</fullName>
        <ecNumber evidence="7">3.5.1.19</ecNumber>
    </recommendedName>
    <alternativeName>
        <fullName evidence="8">Nicotinamide deamidase</fullName>
    </alternativeName>
</protein>
<keyword evidence="2" id="KW-0662">Pyridine nucleotide biosynthesis</keyword>
<dbReference type="EC" id="3.5.1.19" evidence="7"/>
<dbReference type="SUPFAM" id="SSF47473">
    <property type="entry name" value="EF-hand"/>
    <property type="match status" value="1"/>
</dbReference>
<dbReference type="EMBL" id="KZ288193">
    <property type="protein sequence ID" value="PBC34031.1"/>
    <property type="molecule type" value="Genomic_DNA"/>
</dbReference>
<dbReference type="InterPro" id="IPR052347">
    <property type="entry name" value="Isochorismatase_Nicotinamidase"/>
</dbReference>
<dbReference type="InterPro" id="IPR018247">
    <property type="entry name" value="EF_Hand_1_Ca_BS"/>
</dbReference>
<dbReference type="GO" id="GO:0005509">
    <property type="term" value="F:calcium ion binding"/>
    <property type="evidence" value="ECO:0007669"/>
    <property type="project" value="InterPro"/>
</dbReference>
<evidence type="ECO:0000256" key="4">
    <source>
        <dbReference type="ARBA" id="ARBA00022801"/>
    </source>
</evidence>
<dbReference type="Gene3D" id="3.40.50.850">
    <property type="entry name" value="Isochorismatase-like"/>
    <property type="match status" value="1"/>
</dbReference>
<dbReference type="PANTHER" id="PTHR11080:SF2">
    <property type="entry name" value="LD05707P"/>
    <property type="match status" value="1"/>
</dbReference>
<evidence type="ECO:0000256" key="7">
    <source>
        <dbReference type="ARBA" id="ARBA00039017"/>
    </source>
</evidence>
<dbReference type="Pfam" id="PF00857">
    <property type="entry name" value="Isochorismatase"/>
    <property type="match status" value="1"/>
</dbReference>
<dbReference type="SUPFAM" id="SSF52499">
    <property type="entry name" value="Isochorismatase-like hydrolases"/>
    <property type="match status" value="1"/>
</dbReference>
<dbReference type="PANTHER" id="PTHR11080">
    <property type="entry name" value="PYRAZINAMIDASE/NICOTINAMIDASE"/>
    <property type="match status" value="1"/>
</dbReference>
<keyword evidence="3" id="KW-0479">Metal-binding</keyword>
<reference evidence="10 11" key="1">
    <citation type="submission" date="2014-07" db="EMBL/GenBank/DDBJ databases">
        <title>Genomic and transcriptomic analysis on Apis cerana provide comprehensive insights into honey bee biology.</title>
        <authorList>
            <person name="Diao Q."/>
            <person name="Sun L."/>
            <person name="Zheng H."/>
            <person name="Zheng H."/>
            <person name="Xu S."/>
            <person name="Wang S."/>
            <person name="Zeng Z."/>
            <person name="Hu F."/>
            <person name="Su S."/>
            <person name="Wu J."/>
        </authorList>
    </citation>
    <scope>NUCLEOTIDE SEQUENCE [LARGE SCALE GENOMIC DNA]</scope>
    <source>
        <tissue evidence="10">Pupae without intestine</tissue>
    </source>
</reference>
<comment type="similarity">
    <text evidence="1">Belongs to the isochorismatase family.</text>
</comment>
<keyword evidence="4" id="KW-0378">Hydrolase</keyword>